<keyword evidence="1" id="KW-0812">Transmembrane</keyword>
<dbReference type="Proteomes" id="UP000308330">
    <property type="component" value="Unassembled WGS sequence"/>
</dbReference>
<feature type="signal peptide" evidence="2">
    <location>
        <begin position="1"/>
        <end position="23"/>
    </location>
</feature>
<accession>A0ABY2SYY4</accession>
<evidence type="ECO:0000313" key="4">
    <source>
        <dbReference type="Proteomes" id="UP000308330"/>
    </source>
</evidence>
<feature type="chain" id="PRO_5047389570" evidence="2">
    <location>
        <begin position="24"/>
        <end position="224"/>
    </location>
</feature>
<comment type="caution">
    <text evidence="3">The sequence shown here is derived from an EMBL/GenBank/DDBJ whole genome shotgun (WGS) entry which is preliminary data.</text>
</comment>
<gene>
    <name evidence="3" type="ORF">FC748_10510</name>
</gene>
<protein>
    <submittedName>
        <fullName evidence="3">Uncharacterized protein</fullName>
    </submittedName>
</protein>
<evidence type="ECO:0000313" key="3">
    <source>
        <dbReference type="EMBL" id="TKI48064.1"/>
    </source>
</evidence>
<organism evidence="3 4">
    <name type="scientific">Lysinibacillus tabacifolii</name>
    <dbReference type="NCBI Taxonomy" id="1173107"/>
    <lineage>
        <taxon>Bacteria</taxon>
        <taxon>Bacillati</taxon>
        <taxon>Bacillota</taxon>
        <taxon>Bacilli</taxon>
        <taxon>Bacillales</taxon>
        <taxon>Bacillaceae</taxon>
        <taxon>Lysinibacillus</taxon>
    </lineage>
</organism>
<keyword evidence="2" id="KW-0732">Signal</keyword>
<dbReference type="RefSeq" id="WP_108029664.1">
    <property type="nucleotide sequence ID" value="NZ_PYUE01000001.1"/>
</dbReference>
<keyword evidence="1" id="KW-1133">Transmembrane helix</keyword>
<name>A0ABY2SYY4_9BACI</name>
<dbReference type="EMBL" id="SZPT01000002">
    <property type="protein sequence ID" value="TKI48064.1"/>
    <property type="molecule type" value="Genomic_DNA"/>
</dbReference>
<sequence>MRKIFILALLTIFLLPTVNPATAQSYGLSVIEKDSIEDFKDYTFEDILSLKPFVHVEDGFFVLNENGASEAGIDSILIKGQQEYFIFLNQQVKLNAISVASDLTIQRLSNNNENQNNTFIRFTRCRGVTTSPEYFWWGYKTKLNSCDTAKVSSDAGTIAAGGAITTTSLTALGVWFPPLLAVGAISGLTSGYFWLLSERLNANNKGSGVIVDMTWATIYNITSQ</sequence>
<feature type="transmembrane region" description="Helical" evidence="1">
    <location>
        <begin position="175"/>
        <end position="195"/>
    </location>
</feature>
<evidence type="ECO:0000256" key="1">
    <source>
        <dbReference type="SAM" id="Phobius"/>
    </source>
</evidence>
<evidence type="ECO:0000256" key="2">
    <source>
        <dbReference type="SAM" id="SignalP"/>
    </source>
</evidence>
<keyword evidence="4" id="KW-1185">Reference proteome</keyword>
<keyword evidence="1" id="KW-0472">Membrane</keyword>
<proteinExistence type="predicted"/>
<reference evidence="3 4" key="1">
    <citation type="submission" date="2019-04" db="EMBL/GenBank/DDBJ databases">
        <title>Lysinibacillus genome sequencing.</title>
        <authorList>
            <person name="Dunlap C."/>
        </authorList>
    </citation>
    <scope>NUCLEOTIDE SEQUENCE [LARGE SCALE GENOMIC DNA]</scope>
    <source>
        <strain evidence="3 4">KCTC 33042</strain>
    </source>
</reference>